<dbReference type="Proteomes" id="UP000001473">
    <property type="component" value="Chromosome"/>
</dbReference>
<keyword evidence="3" id="KW-1185">Reference proteome</keyword>
<feature type="compositionally biased region" description="Low complexity" evidence="1">
    <location>
        <begin position="72"/>
        <end position="100"/>
    </location>
</feature>
<dbReference type="HOGENOM" id="CLU_1105690_0_0_11"/>
<dbReference type="KEGG" id="ckp:ckrop_1768"/>
<evidence type="ECO:0000313" key="3">
    <source>
        <dbReference type="Proteomes" id="UP000001473"/>
    </source>
</evidence>
<accession>C4LKY4</accession>
<feature type="region of interest" description="Disordered" evidence="1">
    <location>
        <begin position="66"/>
        <end position="144"/>
    </location>
</feature>
<sequence>MNLGARTHILYSFTSADPVSNDKTMNFPSLLPESQPPARKPFGARKQIATLCLGAALGTVLVGCNSNDDDNSSSTTTSTSTSTKTTSAPSSTRSSTASKSVNPTLDGSENNQSNPDVESSDADSEAEENNADTENQAAVDVPSWVVGRWEGHRRLLEINPDGSGKLVADPPTGVGATKETLQLINSSGDGGKGTITAKVVSSQNASGDTTGTIYTFEVENGIASDRGSEPFCNSKLPEYKAEYGTMPMCGA</sequence>
<feature type="compositionally biased region" description="Acidic residues" evidence="1">
    <location>
        <begin position="118"/>
        <end position="131"/>
    </location>
</feature>
<gene>
    <name evidence="2" type="ordered locus">ckrop_1768</name>
</gene>
<feature type="compositionally biased region" description="Polar residues" evidence="1">
    <location>
        <begin position="101"/>
        <end position="117"/>
    </location>
</feature>
<dbReference type="AlphaFoldDB" id="C4LKY4"/>
<reference evidence="2 3" key="1">
    <citation type="journal article" date="2008" name="J. Biotechnol.">
        <title>Ultrafast pyrosequencing of Corynebacterium kroppenstedtii DSM44385 revealed insights into the physiology of a lipophilic corynebacterium that lacks mycolic acids.</title>
        <authorList>
            <person name="Tauch A."/>
            <person name="Schneider J."/>
            <person name="Szczepanowski R."/>
            <person name="Tilker A."/>
            <person name="Viehoever P."/>
            <person name="Gartemann K.-H."/>
            <person name="Arnold W."/>
            <person name="Blom J."/>
            <person name="Brinkrolf K."/>
            <person name="Brune I."/>
            <person name="Goetker S."/>
            <person name="Weisshaar B."/>
            <person name="Goesmann A."/>
            <person name="Droege M."/>
            <person name="Puehler A."/>
        </authorList>
    </citation>
    <scope>NUCLEOTIDE SEQUENCE [LARGE SCALE GENOMIC DNA]</scope>
    <source>
        <strain evidence="3">DSM 44385 / JCM 11950 / CIP 105744 / CCUG 35717</strain>
    </source>
</reference>
<evidence type="ECO:0000313" key="2">
    <source>
        <dbReference type="EMBL" id="ACR18489.1"/>
    </source>
</evidence>
<proteinExistence type="predicted"/>
<organism evidence="2 3">
    <name type="scientific">Corynebacterium kroppenstedtii (strain DSM 44385 / JCM 11950 / CIP 105744 / CCUG 35717)</name>
    <dbReference type="NCBI Taxonomy" id="645127"/>
    <lineage>
        <taxon>Bacteria</taxon>
        <taxon>Bacillati</taxon>
        <taxon>Actinomycetota</taxon>
        <taxon>Actinomycetes</taxon>
        <taxon>Mycobacteriales</taxon>
        <taxon>Corynebacteriaceae</taxon>
        <taxon>Corynebacterium</taxon>
    </lineage>
</organism>
<protein>
    <submittedName>
        <fullName evidence="2">Uncharacterized protein</fullName>
    </submittedName>
</protein>
<evidence type="ECO:0000256" key="1">
    <source>
        <dbReference type="SAM" id="MobiDB-lite"/>
    </source>
</evidence>
<dbReference type="EMBL" id="CP001620">
    <property type="protein sequence ID" value="ACR18489.1"/>
    <property type="molecule type" value="Genomic_DNA"/>
</dbReference>
<name>C4LKY4_CORK4</name>